<keyword evidence="3 4" id="KW-0067">ATP-binding</keyword>
<keyword evidence="7" id="KW-1185">Reference proteome</keyword>
<comment type="catalytic activity">
    <reaction evidence="5">
        <text>(6S)-5-formyl-5,6,7,8-tetrahydrofolate + ATP = (6R)-5,10-methenyltetrahydrofolate + ADP + phosphate</text>
        <dbReference type="Rhea" id="RHEA:10488"/>
        <dbReference type="ChEBI" id="CHEBI:30616"/>
        <dbReference type="ChEBI" id="CHEBI:43474"/>
        <dbReference type="ChEBI" id="CHEBI:57455"/>
        <dbReference type="ChEBI" id="CHEBI:57457"/>
        <dbReference type="ChEBI" id="CHEBI:456216"/>
        <dbReference type="EC" id="6.3.3.2"/>
    </reaction>
</comment>
<dbReference type="InterPro" id="IPR002698">
    <property type="entry name" value="FTHF_cligase"/>
</dbReference>
<keyword evidence="6" id="KW-0436">Ligase</keyword>
<evidence type="ECO:0000256" key="4">
    <source>
        <dbReference type="PIRSR" id="PIRSR006806-1"/>
    </source>
</evidence>
<comment type="similarity">
    <text evidence="1 5">Belongs to the 5-formyltetrahydrofolate cyclo-ligase family.</text>
</comment>
<accession>A0A1H7X4Q5</accession>
<evidence type="ECO:0000256" key="3">
    <source>
        <dbReference type="ARBA" id="ARBA00022840"/>
    </source>
</evidence>
<dbReference type="GO" id="GO:0030272">
    <property type="term" value="F:5-formyltetrahydrofolate cyclo-ligase activity"/>
    <property type="evidence" value="ECO:0007669"/>
    <property type="project" value="UniProtKB-EC"/>
</dbReference>
<reference evidence="7" key="1">
    <citation type="submission" date="2016-10" db="EMBL/GenBank/DDBJ databases">
        <authorList>
            <person name="Varghese N."/>
            <person name="Submissions S."/>
        </authorList>
    </citation>
    <scope>NUCLEOTIDE SEQUENCE [LARGE SCALE GENOMIC DNA]</scope>
    <source>
        <strain evidence="7">B48,IBRC-M 10115,DSM 25386,CECT 8001</strain>
    </source>
</reference>
<dbReference type="Proteomes" id="UP000198553">
    <property type="component" value="Unassembled WGS sequence"/>
</dbReference>
<proteinExistence type="inferred from homology"/>
<dbReference type="GO" id="GO:0035999">
    <property type="term" value="P:tetrahydrofolate interconversion"/>
    <property type="evidence" value="ECO:0007669"/>
    <property type="project" value="TreeGrafter"/>
</dbReference>
<sequence>MRKKTLRNSMKSELEKLSLPVYEDLSYQIARRLFDDSSWKDADVIGMTISKAPEVDTFQLIRKAWEQGKTVVIPKCVPHTKEMVFRTLTRFSELEKVYFGLYEPIPSETAEINAENIDLLVVPGLAYTTAGYRLGFGGGYYDRYLKKYHNQTLSLAFSQQIVSDLPNEPHDMAVAKIVTEEGVFLCGG</sequence>
<dbReference type="Pfam" id="PF01812">
    <property type="entry name" value="5-FTHF_cyc-lig"/>
    <property type="match status" value="1"/>
</dbReference>
<evidence type="ECO:0000313" key="7">
    <source>
        <dbReference type="Proteomes" id="UP000198553"/>
    </source>
</evidence>
<dbReference type="GO" id="GO:0005524">
    <property type="term" value="F:ATP binding"/>
    <property type="evidence" value="ECO:0007669"/>
    <property type="project" value="UniProtKB-KW"/>
</dbReference>
<dbReference type="GO" id="GO:0009396">
    <property type="term" value="P:folic acid-containing compound biosynthetic process"/>
    <property type="evidence" value="ECO:0007669"/>
    <property type="project" value="TreeGrafter"/>
</dbReference>
<evidence type="ECO:0000313" key="6">
    <source>
        <dbReference type="EMBL" id="SEM28564.1"/>
    </source>
</evidence>
<feature type="binding site" evidence="4">
    <location>
        <position position="54"/>
    </location>
    <ligand>
        <name>substrate</name>
    </ligand>
</feature>
<dbReference type="AlphaFoldDB" id="A0A1H7X4Q5"/>
<dbReference type="GO" id="GO:0046872">
    <property type="term" value="F:metal ion binding"/>
    <property type="evidence" value="ECO:0007669"/>
    <property type="project" value="UniProtKB-KW"/>
</dbReference>
<evidence type="ECO:0000256" key="5">
    <source>
        <dbReference type="RuleBase" id="RU361279"/>
    </source>
</evidence>
<dbReference type="InterPro" id="IPR024185">
    <property type="entry name" value="FTHF_cligase-like_sf"/>
</dbReference>
<dbReference type="PIRSF" id="PIRSF006806">
    <property type="entry name" value="FTHF_cligase"/>
    <property type="match status" value="1"/>
</dbReference>
<feature type="binding site" evidence="4">
    <location>
        <position position="49"/>
    </location>
    <ligand>
        <name>substrate</name>
    </ligand>
</feature>
<name>A0A1H7X4Q5_9BACI</name>
<dbReference type="Gene3D" id="3.40.50.10420">
    <property type="entry name" value="NagB/RpiA/CoA transferase-like"/>
    <property type="match status" value="1"/>
</dbReference>
<organism evidence="6 7">
    <name type="scientific">Mesobacillus persicus</name>
    <dbReference type="NCBI Taxonomy" id="930146"/>
    <lineage>
        <taxon>Bacteria</taxon>
        <taxon>Bacillati</taxon>
        <taxon>Bacillota</taxon>
        <taxon>Bacilli</taxon>
        <taxon>Bacillales</taxon>
        <taxon>Bacillaceae</taxon>
        <taxon>Mesobacillus</taxon>
    </lineage>
</organism>
<keyword evidence="2 4" id="KW-0547">Nucleotide-binding</keyword>
<gene>
    <name evidence="6" type="ORF">SAMN05192533_10242</name>
</gene>
<dbReference type="PANTHER" id="PTHR23407:SF1">
    <property type="entry name" value="5-FORMYLTETRAHYDROFOLATE CYCLO-LIGASE"/>
    <property type="match status" value="1"/>
</dbReference>
<feature type="binding site" evidence="4">
    <location>
        <begin position="133"/>
        <end position="141"/>
    </location>
    <ligand>
        <name>ATP</name>
        <dbReference type="ChEBI" id="CHEBI:30616"/>
    </ligand>
</feature>
<dbReference type="RefSeq" id="WP_280139926.1">
    <property type="nucleotide sequence ID" value="NZ_FOBW01000002.1"/>
</dbReference>
<keyword evidence="5" id="KW-0479">Metal-binding</keyword>
<dbReference type="NCBIfam" id="TIGR02727">
    <property type="entry name" value="MTHFS_bact"/>
    <property type="match status" value="1"/>
</dbReference>
<dbReference type="SUPFAM" id="SSF100950">
    <property type="entry name" value="NagB/RpiA/CoA transferase-like"/>
    <property type="match status" value="1"/>
</dbReference>
<dbReference type="EMBL" id="FOBW01000002">
    <property type="protein sequence ID" value="SEM28564.1"/>
    <property type="molecule type" value="Genomic_DNA"/>
</dbReference>
<keyword evidence="5" id="KW-0460">Magnesium</keyword>
<dbReference type="PANTHER" id="PTHR23407">
    <property type="entry name" value="ATPASE INHIBITOR/5-FORMYLTETRAHYDROFOLATE CYCLO-LIGASE"/>
    <property type="match status" value="1"/>
</dbReference>
<protein>
    <recommendedName>
        <fullName evidence="5">5-formyltetrahydrofolate cyclo-ligase</fullName>
        <ecNumber evidence="5">6.3.3.2</ecNumber>
    </recommendedName>
</protein>
<feature type="binding site" evidence="4">
    <location>
        <begin position="3"/>
        <end position="7"/>
    </location>
    <ligand>
        <name>ATP</name>
        <dbReference type="ChEBI" id="CHEBI:30616"/>
    </ligand>
</feature>
<evidence type="ECO:0000256" key="2">
    <source>
        <dbReference type="ARBA" id="ARBA00022741"/>
    </source>
</evidence>
<dbReference type="EC" id="6.3.3.2" evidence="5"/>
<dbReference type="STRING" id="930146.SAMN05192533_10242"/>
<comment type="cofactor">
    <cofactor evidence="5">
        <name>Mg(2+)</name>
        <dbReference type="ChEBI" id="CHEBI:18420"/>
    </cofactor>
</comment>
<dbReference type="InterPro" id="IPR037171">
    <property type="entry name" value="NagB/RpiA_transferase-like"/>
</dbReference>
<evidence type="ECO:0000256" key="1">
    <source>
        <dbReference type="ARBA" id="ARBA00010638"/>
    </source>
</evidence>